<dbReference type="EC" id="3.4.21.-" evidence="2"/>
<gene>
    <name evidence="2" type="ORF">V2S66_09520</name>
</gene>
<dbReference type="Pfam" id="PF05362">
    <property type="entry name" value="Lon_C"/>
    <property type="match status" value="1"/>
</dbReference>
<proteinExistence type="predicted"/>
<protein>
    <submittedName>
        <fullName evidence="2">S16 family serine protease</fullName>
        <ecNumber evidence="2">3.4.21.-</ecNumber>
    </submittedName>
</protein>
<keyword evidence="2" id="KW-0645">Protease</keyword>
<dbReference type="EMBL" id="JAZEWV010000005">
    <property type="protein sequence ID" value="MEE4542200.1"/>
    <property type="molecule type" value="Genomic_DNA"/>
</dbReference>
<comment type="caution">
    <text evidence="2">The sequence shown here is derived from an EMBL/GenBank/DDBJ whole genome shotgun (WGS) entry which is preliminary data.</text>
</comment>
<accession>A0ABU7P8R6</accession>
<dbReference type="RefSeq" id="WP_330794108.1">
    <property type="nucleotide sequence ID" value="NZ_JAZEWV010000005.1"/>
</dbReference>
<dbReference type="InterPro" id="IPR008269">
    <property type="entry name" value="Lon_proteolytic"/>
</dbReference>
<evidence type="ECO:0000313" key="3">
    <source>
        <dbReference type="Proteomes" id="UP001344658"/>
    </source>
</evidence>
<sequence length="271" mass="27595">MSDSLRRGFRLRSSRRTVTLAACAAVIAALLAVAALAPLPVVIVAPGLTADVLGADKGTPVITVTGAPVRRTSGQLRLVTIEATSPQASVHFGDVWHAWFDKGQAAMPRDAVYPSGGSVQEIEKVNQREMADSQTAATAAALKEMGLSPAKVKVTLRLADVGGPSAGLLFTLGIIDKVDGDGHGGDLTGGRAIAGTGTIDASGRVGAVGGVPLKEQAARRDGATVFLVPRAECADAKAQLPSGLKLIPVTTLDNALSALSALRTAHPTPTC</sequence>
<keyword evidence="2" id="KW-0378">Hydrolase</keyword>
<organism evidence="2 3">
    <name type="scientific">Actinacidiphila polyblastidii</name>
    <dbReference type="NCBI Taxonomy" id="3110430"/>
    <lineage>
        <taxon>Bacteria</taxon>
        <taxon>Bacillati</taxon>
        <taxon>Actinomycetota</taxon>
        <taxon>Actinomycetes</taxon>
        <taxon>Kitasatosporales</taxon>
        <taxon>Streptomycetaceae</taxon>
        <taxon>Actinacidiphila</taxon>
    </lineage>
</organism>
<keyword evidence="3" id="KW-1185">Reference proteome</keyword>
<dbReference type="InterPro" id="IPR014721">
    <property type="entry name" value="Ribsml_uS5_D2-typ_fold_subgr"/>
</dbReference>
<reference evidence="2 3" key="1">
    <citation type="submission" date="2023-12" db="EMBL/GenBank/DDBJ databases">
        <title>Streptomyces sp. V4-01.</title>
        <authorList>
            <person name="Somphong A."/>
            <person name="Phongsopitanun W."/>
        </authorList>
    </citation>
    <scope>NUCLEOTIDE SEQUENCE [LARGE SCALE GENOMIC DNA]</scope>
    <source>
        <strain evidence="2 3">V4-01</strain>
    </source>
</reference>
<dbReference type="SUPFAM" id="SSF54211">
    <property type="entry name" value="Ribosomal protein S5 domain 2-like"/>
    <property type="match status" value="1"/>
</dbReference>
<dbReference type="Gene3D" id="3.30.230.10">
    <property type="match status" value="1"/>
</dbReference>
<dbReference type="GO" id="GO:0008233">
    <property type="term" value="F:peptidase activity"/>
    <property type="evidence" value="ECO:0007669"/>
    <property type="project" value="UniProtKB-KW"/>
</dbReference>
<feature type="domain" description="Lon proteolytic" evidence="1">
    <location>
        <begin position="163"/>
        <end position="257"/>
    </location>
</feature>
<name>A0ABU7P8R6_9ACTN</name>
<dbReference type="Proteomes" id="UP001344658">
    <property type="component" value="Unassembled WGS sequence"/>
</dbReference>
<dbReference type="InterPro" id="IPR020568">
    <property type="entry name" value="Ribosomal_Su5_D2-typ_SF"/>
</dbReference>
<evidence type="ECO:0000259" key="1">
    <source>
        <dbReference type="Pfam" id="PF05362"/>
    </source>
</evidence>
<evidence type="ECO:0000313" key="2">
    <source>
        <dbReference type="EMBL" id="MEE4542200.1"/>
    </source>
</evidence>
<dbReference type="GO" id="GO:0006508">
    <property type="term" value="P:proteolysis"/>
    <property type="evidence" value="ECO:0007669"/>
    <property type="project" value="UniProtKB-KW"/>
</dbReference>